<dbReference type="PANTHER" id="PTHR38590">
    <property type="entry name" value="BLL0828 PROTEIN"/>
    <property type="match status" value="1"/>
</dbReference>
<sequence length="176" mass="19729">MRRVSKLMTDRARAMRREPSDAERVLWKLLSRYRPAFTRQLSVDNRYIIDLANRTAKLAVELDGSQHHDQADYDSERTTYLENLGWTVIRLWNSDVMMNPEGSAELVLSRTAECLGGTHPNPSLPGRGERGCRTINRPYALAGIANPFCTASRARPRSSQAGTFFSVSNSTISPAS</sequence>
<gene>
    <name evidence="2" type="ORF">H3Z74_09985</name>
</gene>
<accession>A0A7H0LP27</accession>
<dbReference type="PANTHER" id="PTHR38590:SF1">
    <property type="entry name" value="BLL0828 PROTEIN"/>
    <property type="match status" value="1"/>
</dbReference>
<proteinExistence type="predicted"/>
<dbReference type="InterPro" id="IPR011335">
    <property type="entry name" value="Restrct_endonuc-II-like"/>
</dbReference>
<dbReference type="InterPro" id="IPR047216">
    <property type="entry name" value="Endonuclease_DUF559_bact"/>
</dbReference>
<organism evidence="2 3">
    <name type="scientific">Sphingomonas alpina</name>
    <dbReference type="NCBI Taxonomy" id="653931"/>
    <lineage>
        <taxon>Bacteria</taxon>
        <taxon>Pseudomonadati</taxon>
        <taxon>Pseudomonadota</taxon>
        <taxon>Alphaproteobacteria</taxon>
        <taxon>Sphingomonadales</taxon>
        <taxon>Sphingomonadaceae</taxon>
        <taxon>Sphingomonas</taxon>
    </lineage>
</organism>
<evidence type="ECO:0000313" key="3">
    <source>
        <dbReference type="Proteomes" id="UP000516148"/>
    </source>
</evidence>
<dbReference type="AlphaFoldDB" id="A0A7H0LP27"/>
<dbReference type="InterPro" id="IPR007569">
    <property type="entry name" value="DUF559"/>
</dbReference>
<dbReference type="Pfam" id="PF04480">
    <property type="entry name" value="DUF559"/>
    <property type="match status" value="1"/>
</dbReference>
<dbReference type="EMBL" id="CP061038">
    <property type="protein sequence ID" value="QNQ11430.1"/>
    <property type="molecule type" value="Genomic_DNA"/>
</dbReference>
<evidence type="ECO:0000313" key="2">
    <source>
        <dbReference type="EMBL" id="QNQ11430.1"/>
    </source>
</evidence>
<keyword evidence="2" id="KW-0378">Hydrolase</keyword>
<reference evidence="2 3" key="1">
    <citation type="submission" date="2020-09" db="EMBL/GenBank/DDBJ databases">
        <title>Sphingomonas sp., a new species isolated from pork steak.</title>
        <authorList>
            <person name="Heidler von Heilborn D."/>
        </authorList>
    </citation>
    <scope>NUCLEOTIDE SEQUENCE [LARGE SCALE GENOMIC DNA]</scope>
    <source>
        <strain evidence="3">S8-3T</strain>
    </source>
</reference>
<feature type="domain" description="DUF559" evidence="1">
    <location>
        <begin position="8"/>
        <end position="109"/>
    </location>
</feature>
<protein>
    <submittedName>
        <fullName evidence="2">Endonuclease domain-containing protein</fullName>
    </submittedName>
</protein>
<dbReference type="SUPFAM" id="SSF52980">
    <property type="entry name" value="Restriction endonuclease-like"/>
    <property type="match status" value="1"/>
</dbReference>
<keyword evidence="2" id="KW-0255">Endonuclease</keyword>
<dbReference type="Proteomes" id="UP000516148">
    <property type="component" value="Chromosome"/>
</dbReference>
<dbReference type="Gene3D" id="3.40.960.10">
    <property type="entry name" value="VSR Endonuclease"/>
    <property type="match status" value="1"/>
</dbReference>
<keyword evidence="3" id="KW-1185">Reference proteome</keyword>
<name>A0A7H0LP27_9SPHN</name>
<evidence type="ECO:0000259" key="1">
    <source>
        <dbReference type="Pfam" id="PF04480"/>
    </source>
</evidence>
<dbReference type="CDD" id="cd01038">
    <property type="entry name" value="Endonuclease_DUF559"/>
    <property type="match status" value="1"/>
</dbReference>
<dbReference type="GO" id="GO:0004519">
    <property type="term" value="F:endonuclease activity"/>
    <property type="evidence" value="ECO:0007669"/>
    <property type="project" value="UniProtKB-KW"/>
</dbReference>
<dbReference type="KEGG" id="spap:H3Z74_09985"/>
<keyword evidence="2" id="KW-0540">Nuclease</keyword>